<sequence>AQMFIRTSAHLMNVAPFFGKWLKDLAADQLDNGGVPFVIPHVLDENSHSSAAWGDAAVICPWVIYQCYGDKQILEQQYESMKAWIDYMHAQGEQEFLWNTGFHFGDWLGLDSKPGSYIGATDRDLIATAFYAYSTSLFVKTAAVLQKEEDVSYYTNVYEQVLKAFRHEFITPSGRLSVPTQTAHVLALMFGLVEGP</sequence>
<reference evidence="4 5" key="1">
    <citation type="submission" date="2021-07" db="EMBL/GenBank/DDBJ databases">
        <title>Paenibacillus radiodurans sp. nov., isolated from the southeastern edge of Tengger Desert.</title>
        <authorList>
            <person name="Zhang G."/>
        </authorList>
    </citation>
    <scope>NUCLEOTIDE SEQUENCE [LARGE SCALE GENOMIC DNA]</scope>
    <source>
        <strain evidence="4 5">CCM 7311</strain>
    </source>
</reference>
<dbReference type="InterPro" id="IPR008928">
    <property type="entry name" value="6-hairpin_glycosidase_sf"/>
</dbReference>
<proteinExistence type="predicted"/>
<dbReference type="EMBL" id="JAHZIK010002941">
    <property type="protein sequence ID" value="MBW7461422.1"/>
    <property type="molecule type" value="Genomic_DNA"/>
</dbReference>
<evidence type="ECO:0000313" key="5">
    <source>
        <dbReference type="Proteomes" id="UP001519887"/>
    </source>
</evidence>
<dbReference type="InterPro" id="IPR012341">
    <property type="entry name" value="6hp_glycosidase-like_sf"/>
</dbReference>
<evidence type="ECO:0000256" key="1">
    <source>
        <dbReference type="ARBA" id="ARBA00001445"/>
    </source>
</evidence>
<evidence type="ECO:0000313" key="4">
    <source>
        <dbReference type="EMBL" id="MBW7461422.1"/>
    </source>
</evidence>
<dbReference type="InterPro" id="IPR035396">
    <property type="entry name" value="Bac_rhamnosid6H"/>
</dbReference>
<name>A0ABS7CKG4_9BACL</name>
<organism evidence="4 5">
    <name type="scientific">Paenibacillus sepulcri</name>
    <dbReference type="NCBI Taxonomy" id="359917"/>
    <lineage>
        <taxon>Bacteria</taxon>
        <taxon>Bacillati</taxon>
        <taxon>Bacillota</taxon>
        <taxon>Bacilli</taxon>
        <taxon>Bacillales</taxon>
        <taxon>Paenibacillaceae</taxon>
        <taxon>Paenibacillus</taxon>
    </lineage>
</organism>
<comment type="caution">
    <text evidence="4">The sequence shown here is derived from an EMBL/GenBank/DDBJ whole genome shotgun (WGS) entry which is preliminary data.</text>
</comment>
<dbReference type="PANTHER" id="PTHR33307:SF6">
    <property type="entry name" value="ALPHA-RHAMNOSIDASE (EUROFUNG)-RELATED"/>
    <property type="match status" value="1"/>
</dbReference>
<feature type="domain" description="Alpha-L-rhamnosidase six-hairpin glycosidase" evidence="3">
    <location>
        <begin position="1"/>
        <end position="194"/>
    </location>
</feature>
<accession>A0ABS7CKG4</accession>
<feature type="non-terminal residue" evidence="4">
    <location>
        <position position="196"/>
    </location>
</feature>
<gene>
    <name evidence="4" type="ORF">K0U00_45940</name>
</gene>
<dbReference type="PANTHER" id="PTHR33307">
    <property type="entry name" value="ALPHA-RHAMNOSIDASE (EUROFUNG)"/>
    <property type="match status" value="1"/>
</dbReference>
<dbReference type="Proteomes" id="UP001519887">
    <property type="component" value="Unassembled WGS sequence"/>
</dbReference>
<evidence type="ECO:0000256" key="2">
    <source>
        <dbReference type="ARBA" id="ARBA00012652"/>
    </source>
</evidence>
<feature type="non-terminal residue" evidence="4">
    <location>
        <position position="1"/>
    </location>
</feature>
<dbReference type="EC" id="3.2.1.40" evidence="2"/>
<dbReference type="Gene3D" id="1.50.10.10">
    <property type="match status" value="1"/>
</dbReference>
<comment type="catalytic activity">
    <reaction evidence="1">
        <text>Hydrolysis of terminal non-reducing alpha-L-rhamnose residues in alpha-L-rhamnosides.</text>
        <dbReference type="EC" id="3.2.1.40"/>
    </reaction>
</comment>
<dbReference type="Pfam" id="PF17389">
    <property type="entry name" value="Bac_rhamnosid6H"/>
    <property type="match status" value="1"/>
</dbReference>
<evidence type="ECO:0000259" key="3">
    <source>
        <dbReference type="Pfam" id="PF17389"/>
    </source>
</evidence>
<keyword evidence="5" id="KW-1185">Reference proteome</keyword>
<dbReference type="SUPFAM" id="SSF48208">
    <property type="entry name" value="Six-hairpin glycosidases"/>
    <property type="match status" value="1"/>
</dbReference>
<dbReference type="InterPro" id="IPR016007">
    <property type="entry name" value="Alpha_rhamnosid"/>
</dbReference>
<protein>
    <recommendedName>
        <fullName evidence="2">alpha-L-rhamnosidase</fullName>
        <ecNumber evidence="2">3.2.1.40</ecNumber>
    </recommendedName>
</protein>